<dbReference type="AlphaFoldDB" id="A0AAD3DNV3"/>
<name>A0AAD3DNV3_9CHLO</name>
<comment type="caution">
    <text evidence="3">The sequence shown here is derived from an EMBL/GenBank/DDBJ whole genome shotgun (WGS) entry which is preliminary data.</text>
</comment>
<organism evidence="3 4">
    <name type="scientific">Astrephomene gubernaculifera</name>
    <dbReference type="NCBI Taxonomy" id="47775"/>
    <lineage>
        <taxon>Eukaryota</taxon>
        <taxon>Viridiplantae</taxon>
        <taxon>Chlorophyta</taxon>
        <taxon>core chlorophytes</taxon>
        <taxon>Chlorophyceae</taxon>
        <taxon>CS clade</taxon>
        <taxon>Chlamydomonadales</taxon>
        <taxon>Astrephomenaceae</taxon>
        <taxon>Astrephomene</taxon>
    </lineage>
</organism>
<dbReference type="EMBL" id="BMAR01000009">
    <property type="protein sequence ID" value="GFR45073.1"/>
    <property type="molecule type" value="Genomic_DNA"/>
</dbReference>
<feature type="compositionally biased region" description="Low complexity" evidence="1">
    <location>
        <begin position="70"/>
        <end position="81"/>
    </location>
</feature>
<gene>
    <name evidence="3" type="ORF">Agub_g6447</name>
</gene>
<feature type="chain" id="PRO_5042002913" evidence="2">
    <location>
        <begin position="26"/>
        <end position="157"/>
    </location>
</feature>
<evidence type="ECO:0000256" key="1">
    <source>
        <dbReference type="SAM" id="MobiDB-lite"/>
    </source>
</evidence>
<feature type="compositionally biased region" description="Low complexity" evidence="1">
    <location>
        <begin position="104"/>
        <end position="114"/>
    </location>
</feature>
<feature type="compositionally biased region" description="Pro residues" evidence="1">
    <location>
        <begin position="28"/>
        <end position="54"/>
    </location>
</feature>
<evidence type="ECO:0000313" key="4">
    <source>
        <dbReference type="Proteomes" id="UP001054857"/>
    </source>
</evidence>
<reference evidence="3 4" key="1">
    <citation type="journal article" date="2021" name="Sci. Rep.">
        <title>Genome sequencing of the multicellular alga Astrephomene provides insights into convergent evolution of germ-soma differentiation.</title>
        <authorList>
            <person name="Yamashita S."/>
            <person name="Yamamoto K."/>
            <person name="Matsuzaki R."/>
            <person name="Suzuki S."/>
            <person name="Yamaguchi H."/>
            <person name="Hirooka S."/>
            <person name="Minakuchi Y."/>
            <person name="Miyagishima S."/>
            <person name="Kawachi M."/>
            <person name="Toyoda A."/>
            <person name="Nozaki H."/>
        </authorList>
    </citation>
    <scope>NUCLEOTIDE SEQUENCE [LARGE SCALE GENOMIC DNA]</scope>
    <source>
        <strain evidence="3 4">NIES-4017</strain>
    </source>
</reference>
<accession>A0AAD3DNV3</accession>
<keyword evidence="4" id="KW-1185">Reference proteome</keyword>
<feature type="signal peptide" evidence="2">
    <location>
        <begin position="1"/>
        <end position="25"/>
    </location>
</feature>
<dbReference type="Proteomes" id="UP001054857">
    <property type="component" value="Unassembled WGS sequence"/>
</dbReference>
<keyword evidence="2" id="KW-0732">Signal</keyword>
<proteinExistence type="predicted"/>
<evidence type="ECO:0000313" key="3">
    <source>
        <dbReference type="EMBL" id="GFR45073.1"/>
    </source>
</evidence>
<feature type="region of interest" description="Disordered" evidence="1">
    <location>
        <begin position="24"/>
        <end position="157"/>
    </location>
</feature>
<protein>
    <submittedName>
        <fullName evidence="3">Uncharacterized protein</fullName>
    </submittedName>
</protein>
<evidence type="ECO:0000256" key="2">
    <source>
        <dbReference type="SAM" id="SignalP"/>
    </source>
</evidence>
<feature type="compositionally biased region" description="Low complexity" evidence="1">
    <location>
        <begin position="133"/>
        <end position="151"/>
    </location>
</feature>
<feature type="compositionally biased region" description="Gly residues" evidence="1">
    <location>
        <begin position="123"/>
        <end position="132"/>
    </location>
</feature>
<sequence>MASSSTIAVALLVGLLALHVPLAQSKKSPPPPVDMAPPPSDDFPPPGDYPPDQLPPSSVAPCEDPNCGQSPEMPVLPESSPLSPPPFPNVILPRLAPPPPAPAYGPSYGLYPPQSYSPPPYGGPYGGSGSYGGDASAQSDASESASPSVSSRRMLLR</sequence>